<dbReference type="CDD" id="cd01672">
    <property type="entry name" value="TMPK"/>
    <property type="match status" value="1"/>
</dbReference>
<dbReference type="InterPro" id="IPR039430">
    <property type="entry name" value="Thymidylate_kin-like_dom"/>
</dbReference>
<keyword evidence="5 8" id="KW-0418">Kinase</keyword>
<comment type="function">
    <text evidence="8">Phosphorylation of dTMP to form dTDP in both de novo and salvage pathways of dTTP synthesis.</text>
</comment>
<comment type="similarity">
    <text evidence="1 8">Belongs to the thymidylate kinase family.</text>
</comment>
<keyword evidence="2 8" id="KW-0808">Transferase</keyword>
<dbReference type="InterPro" id="IPR018095">
    <property type="entry name" value="Thymidylate_kin_CS"/>
</dbReference>
<evidence type="ECO:0000256" key="6">
    <source>
        <dbReference type="ARBA" id="ARBA00022840"/>
    </source>
</evidence>
<evidence type="ECO:0000256" key="8">
    <source>
        <dbReference type="HAMAP-Rule" id="MF_00165"/>
    </source>
</evidence>
<dbReference type="PANTHER" id="PTHR10344:SF4">
    <property type="entry name" value="UMP-CMP KINASE 2, MITOCHONDRIAL"/>
    <property type="match status" value="1"/>
</dbReference>
<feature type="binding site" evidence="8">
    <location>
        <begin position="13"/>
        <end position="20"/>
    </location>
    <ligand>
        <name>ATP</name>
        <dbReference type="ChEBI" id="CHEBI:30616"/>
    </ligand>
</feature>
<evidence type="ECO:0000256" key="7">
    <source>
        <dbReference type="ARBA" id="ARBA00048743"/>
    </source>
</evidence>
<evidence type="ECO:0000256" key="3">
    <source>
        <dbReference type="ARBA" id="ARBA00022727"/>
    </source>
</evidence>
<feature type="domain" description="Thymidylate kinase-like" evidence="9">
    <location>
        <begin position="11"/>
        <end position="189"/>
    </location>
</feature>
<evidence type="ECO:0000259" key="9">
    <source>
        <dbReference type="Pfam" id="PF02223"/>
    </source>
</evidence>
<name>A0ABU9B2C7_9BACT</name>
<gene>
    <name evidence="8 10" type="primary">tmk</name>
    <name evidence="10" type="ORF">WKV53_25655</name>
</gene>
<comment type="catalytic activity">
    <reaction evidence="7 8">
        <text>dTMP + ATP = dTDP + ADP</text>
        <dbReference type="Rhea" id="RHEA:13517"/>
        <dbReference type="ChEBI" id="CHEBI:30616"/>
        <dbReference type="ChEBI" id="CHEBI:58369"/>
        <dbReference type="ChEBI" id="CHEBI:63528"/>
        <dbReference type="ChEBI" id="CHEBI:456216"/>
        <dbReference type="EC" id="2.7.4.9"/>
    </reaction>
</comment>
<evidence type="ECO:0000256" key="4">
    <source>
        <dbReference type="ARBA" id="ARBA00022741"/>
    </source>
</evidence>
<sequence length="199" mass="21976">MTPPHGLFIVLEGIDGTGKSTQSRQLAEWFRDQGREVIASREPTDGPWGAKIRATAATGRLSPEEELEYFLKDRREHVEQLIAPALAAGKVVILDRYYFSTMAYQGSRGVDPGEIRRQNEAFAPVPDLLFILDLDVDTALSRIGGRGDTANEFEKHESLTKCREIFLGLAGEPFVHVISSGDGPEVVQERLREIVAGVV</sequence>
<evidence type="ECO:0000256" key="2">
    <source>
        <dbReference type="ARBA" id="ARBA00022679"/>
    </source>
</evidence>
<dbReference type="EC" id="2.7.4.9" evidence="8"/>
<reference evidence="10 11" key="1">
    <citation type="submission" date="2024-04" db="EMBL/GenBank/DDBJ databases">
        <title>Luteolibacter sp. isolated from soil.</title>
        <authorList>
            <person name="An J."/>
        </authorList>
    </citation>
    <scope>NUCLEOTIDE SEQUENCE [LARGE SCALE GENOMIC DNA]</scope>
    <source>
        <strain evidence="10 11">Y139</strain>
    </source>
</reference>
<dbReference type="Gene3D" id="3.40.50.300">
    <property type="entry name" value="P-loop containing nucleotide triphosphate hydrolases"/>
    <property type="match status" value="1"/>
</dbReference>
<keyword evidence="6 8" id="KW-0067">ATP-binding</keyword>
<dbReference type="EMBL" id="JBBUKT010000014">
    <property type="protein sequence ID" value="MEK7953928.1"/>
    <property type="molecule type" value="Genomic_DNA"/>
</dbReference>
<dbReference type="GO" id="GO:0004798">
    <property type="term" value="F:dTMP kinase activity"/>
    <property type="evidence" value="ECO:0007669"/>
    <property type="project" value="UniProtKB-EC"/>
</dbReference>
<dbReference type="InterPro" id="IPR027417">
    <property type="entry name" value="P-loop_NTPase"/>
</dbReference>
<dbReference type="PROSITE" id="PS01331">
    <property type="entry name" value="THYMIDYLATE_KINASE"/>
    <property type="match status" value="1"/>
</dbReference>
<evidence type="ECO:0000256" key="1">
    <source>
        <dbReference type="ARBA" id="ARBA00009776"/>
    </source>
</evidence>
<keyword evidence="3 8" id="KW-0545">Nucleotide biosynthesis</keyword>
<keyword evidence="11" id="KW-1185">Reference proteome</keyword>
<evidence type="ECO:0000313" key="10">
    <source>
        <dbReference type="EMBL" id="MEK7953928.1"/>
    </source>
</evidence>
<dbReference type="Pfam" id="PF02223">
    <property type="entry name" value="Thymidylate_kin"/>
    <property type="match status" value="1"/>
</dbReference>
<organism evidence="10 11">
    <name type="scientific">Luteolibacter soli</name>
    <dbReference type="NCBI Taxonomy" id="3135280"/>
    <lineage>
        <taxon>Bacteria</taxon>
        <taxon>Pseudomonadati</taxon>
        <taxon>Verrucomicrobiota</taxon>
        <taxon>Verrucomicrobiia</taxon>
        <taxon>Verrucomicrobiales</taxon>
        <taxon>Verrucomicrobiaceae</taxon>
        <taxon>Luteolibacter</taxon>
    </lineage>
</organism>
<dbReference type="PANTHER" id="PTHR10344">
    <property type="entry name" value="THYMIDYLATE KINASE"/>
    <property type="match status" value="1"/>
</dbReference>
<dbReference type="HAMAP" id="MF_00165">
    <property type="entry name" value="Thymidylate_kinase"/>
    <property type="match status" value="1"/>
</dbReference>
<evidence type="ECO:0000313" key="11">
    <source>
        <dbReference type="Proteomes" id="UP001371305"/>
    </source>
</evidence>
<dbReference type="Proteomes" id="UP001371305">
    <property type="component" value="Unassembled WGS sequence"/>
</dbReference>
<protein>
    <recommendedName>
        <fullName evidence="8">Thymidylate kinase</fullName>
        <ecNumber evidence="8">2.7.4.9</ecNumber>
    </recommendedName>
    <alternativeName>
        <fullName evidence="8">dTMP kinase</fullName>
    </alternativeName>
</protein>
<dbReference type="InterPro" id="IPR018094">
    <property type="entry name" value="Thymidylate_kinase"/>
</dbReference>
<dbReference type="SUPFAM" id="SSF52540">
    <property type="entry name" value="P-loop containing nucleoside triphosphate hydrolases"/>
    <property type="match status" value="1"/>
</dbReference>
<dbReference type="RefSeq" id="WP_341407696.1">
    <property type="nucleotide sequence ID" value="NZ_JBBUKT010000014.1"/>
</dbReference>
<accession>A0ABU9B2C7</accession>
<evidence type="ECO:0000256" key="5">
    <source>
        <dbReference type="ARBA" id="ARBA00022777"/>
    </source>
</evidence>
<comment type="caution">
    <text evidence="10">The sequence shown here is derived from an EMBL/GenBank/DDBJ whole genome shotgun (WGS) entry which is preliminary data.</text>
</comment>
<proteinExistence type="inferred from homology"/>
<dbReference type="NCBIfam" id="TIGR00041">
    <property type="entry name" value="DTMP_kinase"/>
    <property type="match status" value="1"/>
</dbReference>
<keyword evidence="4 8" id="KW-0547">Nucleotide-binding</keyword>